<accession>A0ABP0IRA4</accession>
<dbReference type="InterPro" id="IPR017850">
    <property type="entry name" value="Alkaline_phosphatase_core_sf"/>
</dbReference>
<dbReference type="PANTHER" id="PTHR43751">
    <property type="entry name" value="SULFATASE"/>
    <property type="match status" value="1"/>
</dbReference>
<dbReference type="Pfam" id="PF00884">
    <property type="entry name" value="Sulfatase"/>
    <property type="match status" value="1"/>
</dbReference>
<proteinExistence type="predicted"/>
<reference evidence="2 3" key="1">
    <citation type="submission" date="2024-02" db="EMBL/GenBank/DDBJ databases">
        <authorList>
            <person name="Chen Y."/>
            <person name="Shah S."/>
            <person name="Dougan E. K."/>
            <person name="Thang M."/>
            <person name="Chan C."/>
        </authorList>
    </citation>
    <scope>NUCLEOTIDE SEQUENCE [LARGE SCALE GENOMIC DNA]</scope>
</reference>
<dbReference type="InterPro" id="IPR000917">
    <property type="entry name" value="Sulfatase_N"/>
</dbReference>
<dbReference type="EMBL" id="CAXAMM010004521">
    <property type="protein sequence ID" value="CAK9003863.1"/>
    <property type="molecule type" value="Genomic_DNA"/>
</dbReference>
<evidence type="ECO:0000259" key="1">
    <source>
        <dbReference type="Pfam" id="PF00884"/>
    </source>
</evidence>
<evidence type="ECO:0000313" key="2">
    <source>
        <dbReference type="EMBL" id="CAK9003863.1"/>
    </source>
</evidence>
<dbReference type="SUPFAM" id="SSF53649">
    <property type="entry name" value="Alkaline phosphatase-like"/>
    <property type="match status" value="1"/>
</dbReference>
<keyword evidence="3" id="KW-1185">Reference proteome</keyword>
<dbReference type="CDD" id="cd16145">
    <property type="entry name" value="ARS_like"/>
    <property type="match status" value="1"/>
</dbReference>
<protein>
    <submittedName>
        <fullName evidence="2">Arylsulfatase A (ASA) (Cerebroside-sulfatase) [Cleaved into: Arylsulfatase A component B</fullName>
    </submittedName>
</protein>
<dbReference type="Gene3D" id="3.30.1120.10">
    <property type="match status" value="1"/>
</dbReference>
<organism evidence="2 3">
    <name type="scientific">Durusdinium trenchii</name>
    <dbReference type="NCBI Taxonomy" id="1381693"/>
    <lineage>
        <taxon>Eukaryota</taxon>
        <taxon>Sar</taxon>
        <taxon>Alveolata</taxon>
        <taxon>Dinophyceae</taxon>
        <taxon>Suessiales</taxon>
        <taxon>Symbiodiniaceae</taxon>
        <taxon>Durusdinium</taxon>
    </lineage>
</organism>
<evidence type="ECO:0000313" key="3">
    <source>
        <dbReference type="Proteomes" id="UP001642464"/>
    </source>
</evidence>
<comment type="caution">
    <text evidence="2">The sequence shown here is derived from an EMBL/GenBank/DDBJ whole genome shotgun (WGS) entry which is preliminary data.</text>
</comment>
<dbReference type="Proteomes" id="UP001642464">
    <property type="component" value="Unassembled WGS sequence"/>
</dbReference>
<dbReference type="Gene3D" id="3.40.720.10">
    <property type="entry name" value="Alkaline Phosphatase, subunit A"/>
    <property type="match status" value="1"/>
</dbReference>
<dbReference type="InterPro" id="IPR052701">
    <property type="entry name" value="GAG_Ulvan_Degrading_Sulfatases"/>
</dbReference>
<feature type="domain" description="Sulfatase N-terminal" evidence="1">
    <location>
        <begin position="97"/>
        <end position="425"/>
    </location>
</feature>
<gene>
    <name evidence="2" type="ORF">SCF082_LOCUS7939</name>
</gene>
<sequence>MGSKTRAERVGTLFPRRSHAIPGGEWLISIHSGPGDASMGGSRLFEEARCRAMQRMVEGGAGQVTSGVERGVRQGLGSLVAILMAMVASAASGAEKPNIVFVMADDLGYGDLGCFGQSVIRTPEIDEMAREGMRLTDYYAGSTVCAPSRCVLMTGLHLGHCFIRGNGKDNLRPSDVTVAEVLSKAGYTCGLYGKWGLGHEGSEGVPTKQGFAEFFGYLDQHHAHNYYPTFLMRGEERYPLRNVVPGEGTWGQGVATKKVDYSHDLIMDAALKFVDAHATKPFVLYLSVTIPHANNEARTEGMEVPDLGPYAEKDWPEPQKGTAAMITRLDRDMGRLFERLKNHGIDEQTLVIFTSDNGPHREGGNDPDFFDSNGPLRGIKRDLYEGGIRVPFIARWPGQIEPGSESDHISYHGDLMATCCDLAGVEVPSGLDSVSYLPTLLGNEEAQREHDALYWEFYERGFVQAVRKGDWKLVRFDRSDAVLFNLAEDLGEENDVSSKHPEVVEQLTTIMEEEHVPNPRWKPRGKSRR</sequence>
<name>A0ABP0IRA4_9DINO</name>
<dbReference type="PANTHER" id="PTHR43751:SF3">
    <property type="entry name" value="SULFATASE N-TERMINAL DOMAIN-CONTAINING PROTEIN"/>
    <property type="match status" value="1"/>
</dbReference>